<reference evidence="2 3" key="1">
    <citation type="journal article" date="2016" name="Mol. Biol. Evol.">
        <title>Comparative Genomics of Early-Diverging Mushroom-Forming Fungi Provides Insights into the Origins of Lignocellulose Decay Capabilities.</title>
        <authorList>
            <person name="Nagy L.G."/>
            <person name="Riley R."/>
            <person name="Tritt A."/>
            <person name="Adam C."/>
            <person name="Daum C."/>
            <person name="Floudas D."/>
            <person name="Sun H."/>
            <person name="Yadav J.S."/>
            <person name="Pangilinan J."/>
            <person name="Larsson K.H."/>
            <person name="Matsuura K."/>
            <person name="Barry K."/>
            <person name="Labutti K."/>
            <person name="Kuo R."/>
            <person name="Ohm R.A."/>
            <person name="Bhattacharya S.S."/>
            <person name="Shirouzu T."/>
            <person name="Yoshinaga Y."/>
            <person name="Martin F.M."/>
            <person name="Grigoriev I.V."/>
            <person name="Hibbett D.S."/>
        </authorList>
    </citation>
    <scope>NUCLEOTIDE SEQUENCE [LARGE SCALE GENOMIC DNA]</scope>
    <source>
        <strain evidence="2 3">HHB14362 ss-1</strain>
    </source>
</reference>
<evidence type="ECO:0000256" key="1">
    <source>
        <dbReference type="SAM" id="MobiDB-lite"/>
    </source>
</evidence>
<dbReference type="AlphaFoldDB" id="A0A165V6E8"/>
<evidence type="ECO:0000313" key="3">
    <source>
        <dbReference type="Proteomes" id="UP000076761"/>
    </source>
</evidence>
<dbReference type="InParanoid" id="A0A165V6E8"/>
<name>A0A165V6E8_9AGAM</name>
<accession>A0A165V6E8</accession>
<proteinExistence type="predicted"/>
<gene>
    <name evidence="2" type="ORF">NEOLEDRAFT_1043042</name>
</gene>
<keyword evidence="3" id="KW-1185">Reference proteome</keyword>
<protein>
    <recommendedName>
        <fullName evidence="4">Helitron helicase-like domain-containing protein</fullName>
    </recommendedName>
</protein>
<feature type="region of interest" description="Disordered" evidence="1">
    <location>
        <begin position="113"/>
        <end position="135"/>
    </location>
</feature>
<feature type="non-terminal residue" evidence="2">
    <location>
        <position position="351"/>
    </location>
</feature>
<dbReference type="EMBL" id="KV425555">
    <property type="protein sequence ID" value="KZT29224.1"/>
    <property type="molecule type" value="Genomic_DNA"/>
</dbReference>
<feature type="non-terminal residue" evidence="2">
    <location>
        <position position="1"/>
    </location>
</feature>
<evidence type="ECO:0008006" key="4">
    <source>
        <dbReference type="Google" id="ProtNLM"/>
    </source>
</evidence>
<dbReference type="STRING" id="1314782.A0A165V6E8"/>
<evidence type="ECO:0000313" key="2">
    <source>
        <dbReference type="EMBL" id="KZT29224.1"/>
    </source>
</evidence>
<feature type="compositionally biased region" description="Basic and acidic residues" evidence="1">
    <location>
        <begin position="113"/>
        <end position="127"/>
    </location>
</feature>
<dbReference type="Proteomes" id="UP000076761">
    <property type="component" value="Unassembled WGS sequence"/>
</dbReference>
<organism evidence="2 3">
    <name type="scientific">Neolentinus lepideus HHB14362 ss-1</name>
    <dbReference type="NCBI Taxonomy" id="1314782"/>
    <lineage>
        <taxon>Eukaryota</taxon>
        <taxon>Fungi</taxon>
        <taxon>Dikarya</taxon>
        <taxon>Basidiomycota</taxon>
        <taxon>Agaricomycotina</taxon>
        <taxon>Agaricomycetes</taxon>
        <taxon>Gloeophyllales</taxon>
        <taxon>Gloeophyllaceae</taxon>
        <taxon>Neolentinus</taxon>
    </lineage>
</organism>
<dbReference type="OrthoDB" id="3259294at2759"/>
<sequence length="351" mass="41041">IFQTIKDVFDRQSTVIGGSLRDKEKARKVLTSIVNSLTVKMEIGSPMAAAYILRNPDHYTSHRFQPLYWKSYVNEVLKGYNTIMDYIYRSEKYKDINLYDWIRLSRKLALPKKDRCKDTDNENKNESETENMTDIDTDIDLAETDMEDKNEVTSEKTQKKDKSINIRDLTFMKGHPQYRSHYITLVKEEFGIVPNFTGGALPRSDSGNREFYCTTMLTLFKPWRTGTDLRDDQETWDDAFNKHVFSERQLQLMSFFNIRYECYDARDDYSKQRQKGHVAGLPSFMAEGDFDGDIHHVQADDDWDMSDDNVHLMENEYAQVGNGTKNRLKQMEYMRSILNGAGWLEKCQSGN</sequence>